<dbReference type="Gene3D" id="3.30.1330.40">
    <property type="entry name" value="RutC-like"/>
    <property type="match status" value="1"/>
</dbReference>
<dbReference type="PANTHER" id="PTHR47328:SF1">
    <property type="entry name" value="RUTC FAMILY PROTEIN YOAB"/>
    <property type="match status" value="1"/>
</dbReference>
<dbReference type="InterPro" id="IPR006175">
    <property type="entry name" value="YjgF/YER057c/UK114"/>
</dbReference>
<accession>A0A9X3B7R1</accession>
<evidence type="ECO:0000313" key="1">
    <source>
        <dbReference type="EMBL" id="MCT8992123.1"/>
    </source>
</evidence>
<dbReference type="AlphaFoldDB" id="A0A9X3B7R1"/>
<comment type="caution">
    <text evidence="1">The sequence shown here is derived from an EMBL/GenBank/DDBJ whole genome shotgun (WGS) entry which is preliminary data.</text>
</comment>
<proteinExistence type="predicted"/>
<organism evidence="1 2">
    <name type="scientific">Chelativorans petroleitrophicus</name>
    <dbReference type="NCBI Taxonomy" id="2975484"/>
    <lineage>
        <taxon>Bacteria</taxon>
        <taxon>Pseudomonadati</taxon>
        <taxon>Pseudomonadota</taxon>
        <taxon>Alphaproteobacteria</taxon>
        <taxon>Hyphomicrobiales</taxon>
        <taxon>Phyllobacteriaceae</taxon>
        <taxon>Chelativorans</taxon>
    </lineage>
</organism>
<dbReference type="Pfam" id="PF01042">
    <property type="entry name" value="Ribonuc_L-PSP"/>
    <property type="match status" value="1"/>
</dbReference>
<dbReference type="EMBL" id="JAODNV010000025">
    <property type="protein sequence ID" value="MCT8992123.1"/>
    <property type="molecule type" value="Genomic_DNA"/>
</dbReference>
<dbReference type="PANTHER" id="PTHR47328">
    <property type="match status" value="1"/>
</dbReference>
<sequence>MIKRYRKHRIMHGAVEHNGVLYVGGHAANDLDLDMAGQTRQICEKLDKLLAEAGSDKTRILHARIYLSDMSAKEEMNKVWVEWIGEDHLPSRATIGGADLGDPRRLIEVVITAAVG</sequence>
<dbReference type="InterPro" id="IPR035959">
    <property type="entry name" value="RutC-like_sf"/>
</dbReference>
<name>A0A9X3B7R1_9HYPH</name>
<protein>
    <submittedName>
        <fullName evidence="1">RidA family protein</fullName>
    </submittedName>
</protein>
<dbReference type="Proteomes" id="UP001149009">
    <property type="component" value="Unassembled WGS sequence"/>
</dbReference>
<dbReference type="RefSeq" id="WP_261517075.1">
    <property type="nucleotide sequence ID" value="NZ_JAODNV010000025.1"/>
</dbReference>
<evidence type="ECO:0000313" key="2">
    <source>
        <dbReference type="Proteomes" id="UP001149009"/>
    </source>
</evidence>
<dbReference type="SUPFAM" id="SSF55298">
    <property type="entry name" value="YjgF-like"/>
    <property type="match status" value="1"/>
</dbReference>
<gene>
    <name evidence="1" type="ORF">NYR54_17815</name>
</gene>
<reference evidence="1" key="1">
    <citation type="submission" date="2022-08" db="EMBL/GenBank/DDBJ databases">
        <title>Chelativorans sichuanense sp. nov., a paraffin oil-degrading bacterium isolated from a mixture of oil-based drill cuttings and paddy soil.</title>
        <authorList>
            <person name="Yu J."/>
            <person name="Liu H."/>
            <person name="Chen Q."/>
        </authorList>
    </citation>
    <scope>NUCLEOTIDE SEQUENCE</scope>
    <source>
        <strain evidence="1">SCAU 2101</strain>
    </source>
</reference>
<dbReference type="CDD" id="cd06150">
    <property type="entry name" value="YjgF_YER057c_UK114_like_2"/>
    <property type="match status" value="1"/>
</dbReference>
<keyword evidence="2" id="KW-1185">Reference proteome</keyword>
<dbReference type="InterPro" id="IPR035709">
    <property type="entry name" value="YoaB-like"/>
</dbReference>